<name>A0A0A2WHR3_9GAMM</name>
<keyword evidence="7" id="KW-0346">Stress response</keyword>
<dbReference type="AlphaFoldDB" id="A0A0A2WHR3"/>
<evidence type="ECO:0000256" key="2">
    <source>
        <dbReference type="ARBA" id="ARBA00022833"/>
    </source>
</evidence>
<dbReference type="GO" id="GO:0044183">
    <property type="term" value="F:protein folding chaperone"/>
    <property type="evidence" value="ECO:0007669"/>
    <property type="project" value="TreeGrafter"/>
</dbReference>
<evidence type="ECO:0000256" key="4">
    <source>
        <dbReference type="ARBA" id="ARBA00023186"/>
    </source>
</evidence>
<dbReference type="SUPFAM" id="SSF64397">
    <property type="entry name" value="Hsp33 domain"/>
    <property type="match status" value="1"/>
</dbReference>
<dbReference type="Gene3D" id="3.55.30.10">
    <property type="entry name" value="Hsp33 domain"/>
    <property type="match status" value="1"/>
</dbReference>
<comment type="caution">
    <text evidence="7">The sequence shown here is derived from an EMBL/GenBank/DDBJ whole genome shotgun (WGS) entry which is preliminary data.</text>
</comment>
<dbReference type="GO" id="GO:0051082">
    <property type="term" value="F:unfolded protein binding"/>
    <property type="evidence" value="ECO:0007669"/>
    <property type="project" value="InterPro"/>
</dbReference>
<evidence type="ECO:0000313" key="8">
    <source>
        <dbReference type="Proteomes" id="UP000030518"/>
    </source>
</evidence>
<sequence length="311" mass="33526">MMITSPMPDSPAPHDAGGHDDRLSRFLLPEAGVRGVRVHLDDTWRQIRARAEYPDSIAHLLGEATAAAALFTGHAKVDGRLSVQLRGRGALRTLFAECTAAGTLRGIAQFDEEQPAPTGLSDLGPDPILAITIENPTPHGRDPQRYQGLVPMEGGDLKTAFEHYFVQSEQLPTRLMLAADGNSAAGLMLQKLPGDAGDADGWTRACALFDTLTSEELLTLPRTTLIHRLFHEEAPELLADKGLRFGCSCSRERVEAMLQSLGQEEAEAALADGTARVRCEFCGQGYSFTPEDIAALFAPGSAPMPAPERMQ</sequence>
<dbReference type="Pfam" id="PF01430">
    <property type="entry name" value="HSP33"/>
    <property type="match status" value="1"/>
</dbReference>
<dbReference type="GO" id="GO:0042026">
    <property type="term" value="P:protein refolding"/>
    <property type="evidence" value="ECO:0007669"/>
    <property type="project" value="TreeGrafter"/>
</dbReference>
<dbReference type="InterPro" id="IPR016153">
    <property type="entry name" value="Heat_shock_Hsp33_N"/>
</dbReference>
<proteinExistence type="predicted"/>
<dbReference type="EMBL" id="JRKJ01000025">
    <property type="protein sequence ID" value="KGQ17805.1"/>
    <property type="molecule type" value="Genomic_DNA"/>
</dbReference>
<accession>A0A0A2WHR3</accession>
<evidence type="ECO:0000256" key="5">
    <source>
        <dbReference type="ARBA" id="ARBA00023284"/>
    </source>
</evidence>
<dbReference type="InterPro" id="IPR016154">
    <property type="entry name" value="Heat_shock_Hsp33_C"/>
</dbReference>
<evidence type="ECO:0000313" key="7">
    <source>
        <dbReference type="EMBL" id="KGQ17805.1"/>
    </source>
</evidence>
<keyword evidence="1" id="KW-0963">Cytoplasm</keyword>
<keyword evidence="5" id="KW-0676">Redox-active center</keyword>
<dbReference type="GO" id="GO:0005737">
    <property type="term" value="C:cytoplasm"/>
    <property type="evidence" value="ECO:0007669"/>
    <property type="project" value="InterPro"/>
</dbReference>
<dbReference type="STRING" id="1300345.LF41_2012"/>
<reference evidence="7 8" key="1">
    <citation type="submission" date="2014-09" db="EMBL/GenBank/DDBJ databases">
        <title>Genome sequences of Lysobacter dokdonensis DS-58.</title>
        <authorList>
            <person name="Kim J.F."/>
            <person name="Kwak M.-J."/>
        </authorList>
    </citation>
    <scope>NUCLEOTIDE SEQUENCE [LARGE SCALE GENOMIC DNA]</scope>
    <source>
        <strain evidence="7 8">DS-58</strain>
    </source>
</reference>
<dbReference type="eggNOG" id="COG1281">
    <property type="taxonomic scope" value="Bacteria"/>
</dbReference>
<gene>
    <name evidence="7" type="ORF">LF41_2012</name>
</gene>
<dbReference type="InterPro" id="IPR000397">
    <property type="entry name" value="Heat_shock_Hsp33"/>
</dbReference>
<evidence type="ECO:0000256" key="3">
    <source>
        <dbReference type="ARBA" id="ARBA00023157"/>
    </source>
</evidence>
<dbReference type="Gene3D" id="3.90.1280.10">
    <property type="entry name" value="HSP33 redox switch-like"/>
    <property type="match status" value="1"/>
</dbReference>
<dbReference type="PATRIC" id="fig|1300345.3.peg.3058"/>
<protein>
    <submittedName>
        <fullName evidence="7">Heat shock protein 33</fullName>
    </submittedName>
</protein>
<keyword evidence="3" id="KW-1015">Disulfide bond</keyword>
<dbReference type="InterPro" id="IPR023212">
    <property type="entry name" value="Hsp33_helix_hairpin_bin_dom_sf"/>
</dbReference>
<keyword evidence="2" id="KW-0862">Zinc</keyword>
<dbReference type="PANTHER" id="PTHR30111:SF1">
    <property type="entry name" value="33 KDA CHAPERONIN"/>
    <property type="match status" value="1"/>
</dbReference>
<dbReference type="CDD" id="cd00498">
    <property type="entry name" value="Hsp33"/>
    <property type="match status" value="1"/>
</dbReference>
<dbReference type="Proteomes" id="UP000030518">
    <property type="component" value="Unassembled WGS sequence"/>
</dbReference>
<organism evidence="7 8">
    <name type="scientific">Lysobacter dokdonensis DS-58</name>
    <dbReference type="NCBI Taxonomy" id="1300345"/>
    <lineage>
        <taxon>Bacteria</taxon>
        <taxon>Pseudomonadati</taxon>
        <taxon>Pseudomonadota</taxon>
        <taxon>Gammaproteobacteria</taxon>
        <taxon>Lysobacterales</taxon>
        <taxon>Lysobacteraceae</taxon>
        <taxon>Noviluteimonas</taxon>
    </lineage>
</organism>
<dbReference type="PANTHER" id="PTHR30111">
    <property type="entry name" value="33 KDA CHAPERONIN"/>
    <property type="match status" value="1"/>
</dbReference>
<evidence type="ECO:0000256" key="1">
    <source>
        <dbReference type="ARBA" id="ARBA00022490"/>
    </source>
</evidence>
<keyword evidence="8" id="KW-1185">Reference proteome</keyword>
<keyword evidence="4" id="KW-0143">Chaperone</keyword>
<dbReference type="PIRSF" id="PIRSF005261">
    <property type="entry name" value="Heat_shock_Hsp33"/>
    <property type="match status" value="1"/>
</dbReference>
<evidence type="ECO:0000256" key="6">
    <source>
        <dbReference type="SAM" id="MobiDB-lite"/>
    </source>
</evidence>
<dbReference type="SUPFAM" id="SSF118352">
    <property type="entry name" value="HSP33 redox switch-like"/>
    <property type="match status" value="1"/>
</dbReference>
<dbReference type="Gene3D" id="1.10.287.480">
    <property type="entry name" value="helix hairpin bin"/>
    <property type="match status" value="1"/>
</dbReference>
<feature type="region of interest" description="Disordered" evidence="6">
    <location>
        <begin position="1"/>
        <end position="21"/>
    </location>
</feature>